<dbReference type="Proteomes" id="UP001187192">
    <property type="component" value="Unassembled WGS sequence"/>
</dbReference>
<dbReference type="EMBL" id="BTGU01000015">
    <property type="protein sequence ID" value="GMN42717.1"/>
    <property type="molecule type" value="Genomic_DNA"/>
</dbReference>
<feature type="region of interest" description="Disordered" evidence="1">
    <location>
        <begin position="1"/>
        <end position="120"/>
    </location>
</feature>
<dbReference type="Pfam" id="PF04910">
    <property type="entry name" value="Tcf25"/>
    <property type="match status" value="1"/>
</dbReference>
<accession>A0AA88D5T1</accession>
<feature type="compositionally biased region" description="Acidic residues" evidence="1">
    <location>
        <begin position="52"/>
        <end position="69"/>
    </location>
</feature>
<evidence type="ECO:0000256" key="1">
    <source>
        <dbReference type="SAM" id="MobiDB-lite"/>
    </source>
</evidence>
<evidence type="ECO:0008006" key="4">
    <source>
        <dbReference type="Google" id="ProtNLM"/>
    </source>
</evidence>
<evidence type="ECO:0000313" key="3">
    <source>
        <dbReference type="Proteomes" id="UP001187192"/>
    </source>
</evidence>
<evidence type="ECO:0000313" key="2">
    <source>
        <dbReference type="EMBL" id="GMN42717.1"/>
    </source>
</evidence>
<dbReference type="PANTHER" id="PTHR22684">
    <property type="entry name" value="NULP1-RELATED"/>
    <property type="match status" value="1"/>
</dbReference>
<dbReference type="InterPro" id="IPR006994">
    <property type="entry name" value="TCF25/Rqc1"/>
</dbReference>
<organism evidence="2 3">
    <name type="scientific">Ficus carica</name>
    <name type="common">Common fig</name>
    <dbReference type="NCBI Taxonomy" id="3494"/>
    <lineage>
        <taxon>Eukaryota</taxon>
        <taxon>Viridiplantae</taxon>
        <taxon>Streptophyta</taxon>
        <taxon>Embryophyta</taxon>
        <taxon>Tracheophyta</taxon>
        <taxon>Spermatophyta</taxon>
        <taxon>Magnoliopsida</taxon>
        <taxon>eudicotyledons</taxon>
        <taxon>Gunneridae</taxon>
        <taxon>Pentapetalae</taxon>
        <taxon>rosids</taxon>
        <taxon>fabids</taxon>
        <taxon>Rosales</taxon>
        <taxon>Moraceae</taxon>
        <taxon>Ficeae</taxon>
        <taxon>Ficus</taxon>
    </lineage>
</organism>
<feature type="compositionally biased region" description="Polar residues" evidence="1">
    <location>
        <begin position="194"/>
        <end position="203"/>
    </location>
</feature>
<name>A0AA88D5T1_FICCA</name>
<gene>
    <name evidence="2" type="ORF">TIFTF001_011914</name>
</gene>
<keyword evidence="3" id="KW-1185">Reference proteome</keyword>
<feature type="compositionally biased region" description="Basic residues" evidence="1">
    <location>
        <begin position="98"/>
        <end position="108"/>
    </location>
</feature>
<dbReference type="PANTHER" id="PTHR22684:SF0">
    <property type="entry name" value="RIBOSOME QUALITY CONTROL COMPLEX SUBUNIT TCF25"/>
    <property type="match status" value="1"/>
</dbReference>
<dbReference type="AlphaFoldDB" id="A0AA88D5T1"/>
<protein>
    <recommendedName>
        <fullName evidence="4">Transcription factor 25</fullName>
    </recommendedName>
</protein>
<reference evidence="2" key="1">
    <citation type="submission" date="2023-07" db="EMBL/GenBank/DDBJ databases">
        <title>draft genome sequence of fig (Ficus carica).</title>
        <authorList>
            <person name="Takahashi T."/>
            <person name="Nishimura K."/>
        </authorList>
    </citation>
    <scope>NUCLEOTIDE SEQUENCE</scope>
</reference>
<feature type="region of interest" description="Disordered" evidence="1">
    <location>
        <begin position="194"/>
        <end position="214"/>
    </location>
</feature>
<dbReference type="GO" id="GO:1990112">
    <property type="term" value="C:RQC complex"/>
    <property type="evidence" value="ECO:0007669"/>
    <property type="project" value="TreeGrafter"/>
</dbReference>
<proteinExistence type="predicted"/>
<comment type="caution">
    <text evidence="2">The sequence shown here is derived from an EMBL/GenBank/DDBJ whole genome shotgun (WGS) entry which is preliminary data.</text>
</comment>
<feature type="compositionally biased region" description="Basic and acidic residues" evidence="1">
    <location>
        <begin position="9"/>
        <end position="21"/>
    </location>
</feature>
<sequence length="649" mass="74084">MSARLLKKVLKEQEQKLPQHVEEEEEEEEEVEDEDEDDRRLNSGPSINPFDLLDDEDGHVNDQEGESETADGSLIGSGDKQNLPEPKPSMEVVLTSNHKSKKKKKKKNKEGSSASTHEVEKPLDEILETLFLDVNASNHQHVPEKAKAAVDSRIRDNLIKRSAASVLQVDPKYLNAENELRRIFGSKVVKSFEKSNQTGNSRQIRGGRRGGYNPRKTVLVTPSDHWHRWDGSFCMEFLEVKDGYRYFRYVHSSSYSQAQSAFEAAKAIHDINAIGNVLAYHPYHLDSLITMADYFKFVGEHQMSAEAISKCLYALECAWHPTFTPLQGNCQLKFSDEKNKPLFTALFAHMKNMDRRGCHRSALEVCKLLLSLDLDDPMGAKFYIDYLSLRAEEYAWLEQFSEDYQSDNSLWLFPNFSYSLAICRFNLEKKESEEGAREVTTKSSSTDLMKQALMLHPSVLKKLVEKVPLKDQAWTGIVKHTLFRVDQVGIPTLDHLINMYVETNYLIWRLPDLQKLLREAAQEIIETLKNNSSEAKDWACVRKEAFSSEKNEYRHLMVLDFSHSVPTLPPENLQPFMVVDPRMRDGIPNEGQVANANDGIHAFRDVGDRNALVVLLESLLPWVHYGDANRAAEDGDNQLDGHDRGDEQQ</sequence>
<feature type="compositionally biased region" description="Acidic residues" evidence="1">
    <location>
        <begin position="22"/>
        <end position="37"/>
    </location>
</feature>
<dbReference type="Gramene" id="FCD_00012110-RA">
    <property type="protein sequence ID" value="FCD_00012110-RA:cds"/>
    <property type="gene ID" value="FCD_00012110"/>
</dbReference>